<gene>
    <name evidence="1" type="ORF">CLV31_1322</name>
</gene>
<dbReference type="Proteomes" id="UP000248917">
    <property type="component" value="Unassembled WGS sequence"/>
</dbReference>
<dbReference type="AlphaFoldDB" id="A0A326RM82"/>
<sequence length="226" mass="25436">MDIKITKFAFWRNVRLIVFLPFVLFSCGEDDTLYLSKEFNFPVTISPAKENFEIGDTLKIEILIPEIMADRENSVQYLFENFDFDPFLSIRELSEKSKDLAEQPGAVRKVKIINVEGDINPFSAAGCKLTLINKDSAYRLTSKFVVLDSGIYNLSFSTTSISGTAKLINPPKGYKTIIAGVGPSYFLVNSGIEINSHLINQHTASNFDFTSSEGWARPFFSFRVVK</sequence>
<protein>
    <submittedName>
        <fullName evidence="1">Uncharacterized protein</fullName>
    </submittedName>
</protein>
<dbReference type="RefSeq" id="WP_111395158.1">
    <property type="nucleotide sequence ID" value="NZ_QKTX01000032.1"/>
</dbReference>
<keyword evidence="2" id="KW-1185">Reference proteome</keyword>
<dbReference type="PROSITE" id="PS51257">
    <property type="entry name" value="PROKAR_LIPOPROTEIN"/>
    <property type="match status" value="1"/>
</dbReference>
<organism evidence="1 2">
    <name type="scientific">Algoriphagus aquaeductus</name>
    <dbReference type="NCBI Taxonomy" id="475299"/>
    <lineage>
        <taxon>Bacteria</taxon>
        <taxon>Pseudomonadati</taxon>
        <taxon>Bacteroidota</taxon>
        <taxon>Cytophagia</taxon>
        <taxon>Cytophagales</taxon>
        <taxon>Cyclobacteriaceae</taxon>
        <taxon>Algoriphagus</taxon>
    </lineage>
</organism>
<dbReference type="OrthoDB" id="9839866at2"/>
<name>A0A326RM82_9BACT</name>
<dbReference type="EMBL" id="QKTX01000032">
    <property type="protein sequence ID" value="PZV75483.1"/>
    <property type="molecule type" value="Genomic_DNA"/>
</dbReference>
<evidence type="ECO:0000313" key="2">
    <source>
        <dbReference type="Proteomes" id="UP000248917"/>
    </source>
</evidence>
<proteinExistence type="predicted"/>
<evidence type="ECO:0000313" key="1">
    <source>
        <dbReference type="EMBL" id="PZV75483.1"/>
    </source>
</evidence>
<accession>A0A326RM82</accession>
<comment type="caution">
    <text evidence="1">The sequence shown here is derived from an EMBL/GenBank/DDBJ whole genome shotgun (WGS) entry which is preliminary data.</text>
</comment>
<reference evidence="1 2" key="1">
    <citation type="submission" date="2018-06" db="EMBL/GenBank/DDBJ databases">
        <title>Genomic Encyclopedia of Archaeal and Bacterial Type Strains, Phase II (KMG-II): from individual species to whole genera.</title>
        <authorList>
            <person name="Goeker M."/>
        </authorList>
    </citation>
    <scope>NUCLEOTIDE SEQUENCE [LARGE SCALE GENOMIC DNA]</scope>
    <source>
        <strain evidence="1 2">T4</strain>
    </source>
</reference>